<dbReference type="RefSeq" id="WP_130020053.1">
    <property type="nucleotide sequence ID" value="NZ_SEWF01000006.1"/>
</dbReference>
<name>A0A4Q5M3Q6_9BACT</name>
<dbReference type="OrthoDB" id="663011at2"/>
<dbReference type="AlphaFoldDB" id="A0A4Q5M3Q6"/>
<feature type="domain" description="Cyclic nucleotide-binding" evidence="1">
    <location>
        <begin position="15"/>
        <end position="106"/>
    </location>
</feature>
<dbReference type="Proteomes" id="UP000293162">
    <property type="component" value="Unassembled WGS sequence"/>
</dbReference>
<dbReference type="SUPFAM" id="SSF51206">
    <property type="entry name" value="cAMP-binding domain-like"/>
    <property type="match status" value="1"/>
</dbReference>
<accession>A0A4Q5M3Q6</accession>
<sequence length="191" mass="22826">MNHSFILFIKRIIYLPEAEEAKLLNLLKPIKIAKGEYYIREGQIPKKFAFVERGLFRYLYINNKGTEFTKNFILENNFISAYSAMISQHPSRMFIEALEDSYVYDICYNDWLELKRGHECWNQFLVVILEKAFSIKEIRERELLLLDAQERYAIFRKEFSTLENRIKQHMIASYLGISPISLSRIRNKLTH</sequence>
<dbReference type="InterPro" id="IPR000595">
    <property type="entry name" value="cNMP-bd_dom"/>
</dbReference>
<dbReference type="CDD" id="cd00038">
    <property type="entry name" value="CAP_ED"/>
    <property type="match status" value="1"/>
</dbReference>
<evidence type="ECO:0000259" key="1">
    <source>
        <dbReference type="PROSITE" id="PS50042"/>
    </source>
</evidence>
<evidence type="ECO:0000313" key="2">
    <source>
        <dbReference type="EMBL" id="RYU96719.1"/>
    </source>
</evidence>
<reference evidence="2 3" key="1">
    <citation type="submission" date="2019-02" db="EMBL/GenBank/DDBJ databases">
        <title>Bacterial novel species Emticicia sp. 17J42-9 isolated from soil.</title>
        <authorList>
            <person name="Jung H.-Y."/>
        </authorList>
    </citation>
    <scope>NUCLEOTIDE SEQUENCE [LARGE SCALE GENOMIC DNA]</scope>
    <source>
        <strain evidence="2 3">17J42-9</strain>
    </source>
</reference>
<dbReference type="EMBL" id="SEWF01000006">
    <property type="protein sequence ID" value="RYU96719.1"/>
    <property type="molecule type" value="Genomic_DNA"/>
</dbReference>
<evidence type="ECO:0000313" key="3">
    <source>
        <dbReference type="Proteomes" id="UP000293162"/>
    </source>
</evidence>
<comment type="caution">
    <text evidence="2">The sequence shown here is derived from an EMBL/GenBank/DDBJ whole genome shotgun (WGS) entry which is preliminary data.</text>
</comment>
<gene>
    <name evidence="2" type="ORF">EWM59_06095</name>
</gene>
<organism evidence="2 3">
    <name type="scientific">Emticicia agri</name>
    <dbReference type="NCBI Taxonomy" id="2492393"/>
    <lineage>
        <taxon>Bacteria</taxon>
        <taxon>Pseudomonadati</taxon>
        <taxon>Bacteroidota</taxon>
        <taxon>Cytophagia</taxon>
        <taxon>Cytophagales</taxon>
        <taxon>Leadbetterellaceae</taxon>
        <taxon>Emticicia</taxon>
    </lineage>
</organism>
<dbReference type="Pfam" id="PF00027">
    <property type="entry name" value="cNMP_binding"/>
    <property type="match status" value="1"/>
</dbReference>
<dbReference type="InterPro" id="IPR018490">
    <property type="entry name" value="cNMP-bd_dom_sf"/>
</dbReference>
<dbReference type="Gene3D" id="2.60.120.10">
    <property type="entry name" value="Jelly Rolls"/>
    <property type="match status" value="1"/>
</dbReference>
<protein>
    <submittedName>
        <fullName evidence="2">Crp/Fnr family transcriptional regulator</fullName>
    </submittedName>
</protein>
<proteinExistence type="predicted"/>
<dbReference type="InterPro" id="IPR014710">
    <property type="entry name" value="RmlC-like_jellyroll"/>
</dbReference>
<keyword evidence="3" id="KW-1185">Reference proteome</keyword>
<dbReference type="PROSITE" id="PS50042">
    <property type="entry name" value="CNMP_BINDING_3"/>
    <property type="match status" value="1"/>
</dbReference>